<dbReference type="InterPro" id="IPR007848">
    <property type="entry name" value="Small_mtfrase_dom"/>
</dbReference>
<evidence type="ECO:0000313" key="9">
    <source>
        <dbReference type="Proteomes" id="UP000009036"/>
    </source>
</evidence>
<comment type="catalytic activity">
    <reaction evidence="5">
        <text>L-glutaminyl-[peptide chain release factor] + S-adenosyl-L-methionine = N(5)-methyl-L-glutaminyl-[peptide chain release factor] + S-adenosyl-L-homocysteine + H(+)</text>
        <dbReference type="Rhea" id="RHEA:42896"/>
        <dbReference type="Rhea" id="RHEA-COMP:10271"/>
        <dbReference type="Rhea" id="RHEA-COMP:10272"/>
        <dbReference type="ChEBI" id="CHEBI:15378"/>
        <dbReference type="ChEBI" id="CHEBI:30011"/>
        <dbReference type="ChEBI" id="CHEBI:57856"/>
        <dbReference type="ChEBI" id="CHEBI:59789"/>
        <dbReference type="ChEBI" id="CHEBI:61891"/>
        <dbReference type="EC" id="2.1.1.297"/>
    </reaction>
</comment>
<dbReference type="Proteomes" id="UP000009036">
    <property type="component" value="Chromosome"/>
</dbReference>
<reference evidence="8" key="2">
    <citation type="submission" date="2021-04" db="EMBL/GenBank/DDBJ databases">
        <authorList>
            <person name="Wen M.-L."/>
            <person name="Han X.-L."/>
            <person name="Xiong J."/>
        </authorList>
    </citation>
    <scope>NUCLEOTIDE SEQUENCE</scope>
    <source>
        <strain evidence="8">AGR0001</strain>
    </source>
</reference>
<keyword evidence="2" id="KW-0489">Methyltransferase</keyword>
<dbReference type="GO" id="GO:0032259">
    <property type="term" value="P:methylation"/>
    <property type="evidence" value="ECO:0007669"/>
    <property type="project" value="UniProtKB-KW"/>
</dbReference>
<dbReference type="KEGG" id="sauh:SU9_019665"/>
<dbReference type="Pfam" id="PF05175">
    <property type="entry name" value="MTS"/>
    <property type="match status" value="1"/>
</dbReference>
<dbReference type="InterPro" id="IPR004556">
    <property type="entry name" value="HemK-like"/>
</dbReference>
<organism evidence="8 9">
    <name type="scientific">Streptomyces auratus AGR0001</name>
    <dbReference type="NCBI Taxonomy" id="1160718"/>
    <lineage>
        <taxon>Bacteria</taxon>
        <taxon>Bacillati</taxon>
        <taxon>Actinomycetota</taxon>
        <taxon>Actinomycetes</taxon>
        <taxon>Kitasatosporales</taxon>
        <taxon>Streptomycetaceae</taxon>
        <taxon>Streptomyces</taxon>
    </lineage>
</organism>
<keyword evidence="9" id="KW-1185">Reference proteome</keyword>
<dbReference type="OrthoDB" id="9800643at2"/>
<evidence type="ECO:0000259" key="7">
    <source>
        <dbReference type="Pfam" id="PF05175"/>
    </source>
</evidence>
<dbReference type="GO" id="GO:0102559">
    <property type="term" value="F:peptide chain release factor N(5)-glutamine methyltransferase activity"/>
    <property type="evidence" value="ECO:0007669"/>
    <property type="project" value="UniProtKB-EC"/>
</dbReference>
<name>A0A8B1NEF0_9ACTN</name>
<dbReference type="InterPro" id="IPR022446">
    <property type="entry name" value="MeTrfrase_put"/>
</dbReference>
<evidence type="ECO:0000256" key="2">
    <source>
        <dbReference type="ARBA" id="ARBA00022603"/>
    </source>
</evidence>
<evidence type="ECO:0000256" key="3">
    <source>
        <dbReference type="ARBA" id="ARBA00022679"/>
    </source>
</evidence>
<evidence type="ECO:0000256" key="4">
    <source>
        <dbReference type="ARBA" id="ARBA00022691"/>
    </source>
</evidence>
<dbReference type="SUPFAM" id="SSF53335">
    <property type="entry name" value="S-adenosyl-L-methionine-dependent methyltransferases"/>
    <property type="match status" value="1"/>
</dbReference>
<feature type="region of interest" description="Disordered" evidence="6">
    <location>
        <begin position="1"/>
        <end position="32"/>
    </location>
</feature>
<dbReference type="NCBIfam" id="TIGR00536">
    <property type="entry name" value="hemK_fam"/>
    <property type="match status" value="1"/>
</dbReference>
<dbReference type="PANTHER" id="PTHR18895">
    <property type="entry name" value="HEMK METHYLTRANSFERASE"/>
    <property type="match status" value="1"/>
</dbReference>
<dbReference type="EMBL" id="CP072931">
    <property type="protein sequence ID" value="QTZ93409.1"/>
    <property type="molecule type" value="Genomic_DNA"/>
</dbReference>
<proteinExistence type="predicted"/>
<sequence>MSSPHTPSPHMLSQPSLHRPDGASPLSPRLPPPLSRATVITTLRAAGCVFAEDEAELLISTAHTADGLAAMVERRVLGLPLEHVVGWAEFHGLRVTVDPGVFVPRRRTEFLVGQAIGLGRRTAARTGRPTVVVDLCCGSGAVGAALAAALDRVELYAADIEPAAVRCARRNVTAAGGEVYEGDLFEALPTGLRGRIDVLVANVPYVPTHEVGLLPPEAREHEPRVALDGGADGLDVLRRVTAAAPQWLAPGGHLLVETSERQAPQAVETFTRNGLLPRVATSDELYATVIIGTRPAPGEDEATACPPPHAP</sequence>
<keyword evidence="3" id="KW-0808">Transferase</keyword>
<protein>
    <recommendedName>
        <fullName evidence="1">peptide chain release factor N(5)-glutamine methyltransferase</fullName>
        <ecNumber evidence="1">2.1.1.297</ecNumber>
    </recommendedName>
</protein>
<evidence type="ECO:0000256" key="1">
    <source>
        <dbReference type="ARBA" id="ARBA00012771"/>
    </source>
</evidence>
<evidence type="ECO:0000256" key="5">
    <source>
        <dbReference type="ARBA" id="ARBA00048391"/>
    </source>
</evidence>
<dbReference type="InterPro" id="IPR050320">
    <property type="entry name" value="N5-glutamine_MTase"/>
</dbReference>
<keyword evidence="4" id="KW-0949">S-adenosyl-L-methionine</keyword>
<accession>A0A8B1NEF0</accession>
<dbReference type="PANTHER" id="PTHR18895:SF74">
    <property type="entry name" value="MTRF1L RELEASE FACTOR GLUTAMINE METHYLTRANSFERASE"/>
    <property type="match status" value="1"/>
</dbReference>
<evidence type="ECO:0000256" key="6">
    <source>
        <dbReference type="SAM" id="MobiDB-lite"/>
    </source>
</evidence>
<feature type="domain" description="Methyltransferase small" evidence="7">
    <location>
        <begin position="131"/>
        <end position="207"/>
    </location>
</feature>
<reference evidence="8" key="1">
    <citation type="journal article" date="2012" name="J. Bacteriol.">
        <title>Genome Sequence of Streptomyces auratus Strain AGR0001, a Phoslactomycin-Producing Actinomycete.</title>
        <authorList>
            <person name="Han X."/>
            <person name="Li M."/>
            <person name="Ding Z."/>
            <person name="Zhao J."/>
            <person name="Ji K."/>
            <person name="Wen M."/>
            <person name="Lu T."/>
        </authorList>
    </citation>
    <scope>NUCLEOTIDE SEQUENCE</scope>
    <source>
        <strain evidence="8">AGR0001</strain>
    </source>
</reference>
<dbReference type="InterPro" id="IPR029063">
    <property type="entry name" value="SAM-dependent_MTases_sf"/>
</dbReference>
<dbReference type="EC" id="2.1.1.297" evidence="1"/>
<dbReference type="NCBIfam" id="TIGR03704">
    <property type="entry name" value="PrmC_rel_meth"/>
    <property type="match status" value="1"/>
</dbReference>
<evidence type="ECO:0000313" key="8">
    <source>
        <dbReference type="EMBL" id="QTZ93409.1"/>
    </source>
</evidence>
<dbReference type="AlphaFoldDB" id="A0A8B1NEF0"/>
<gene>
    <name evidence="8" type="ORF">SU9_019665</name>
</gene>
<dbReference type="Gene3D" id="3.40.50.150">
    <property type="entry name" value="Vaccinia Virus protein VP39"/>
    <property type="match status" value="1"/>
</dbReference>
<feature type="compositionally biased region" description="Polar residues" evidence="6">
    <location>
        <begin position="1"/>
        <end position="16"/>
    </location>
</feature>